<dbReference type="EMBL" id="KQ414584">
    <property type="protein sequence ID" value="KOC70653.1"/>
    <property type="molecule type" value="Genomic_DNA"/>
</dbReference>
<reference evidence="1 2" key="1">
    <citation type="submission" date="2015-07" db="EMBL/GenBank/DDBJ databases">
        <title>The genome of Habropoda laboriosa.</title>
        <authorList>
            <person name="Pan H."/>
            <person name="Kapheim K."/>
        </authorList>
    </citation>
    <scope>NUCLEOTIDE SEQUENCE [LARGE SCALE GENOMIC DNA]</scope>
    <source>
        <strain evidence="1">0110345459</strain>
    </source>
</reference>
<dbReference type="Proteomes" id="UP000053825">
    <property type="component" value="Unassembled WGS sequence"/>
</dbReference>
<feature type="non-terminal residue" evidence="1">
    <location>
        <position position="1"/>
    </location>
</feature>
<organism evidence="1 2">
    <name type="scientific">Habropoda laboriosa</name>
    <dbReference type="NCBI Taxonomy" id="597456"/>
    <lineage>
        <taxon>Eukaryota</taxon>
        <taxon>Metazoa</taxon>
        <taxon>Ecdysozoa</taxon>
        <taxon>Arthropoda</taxon>
        <taxon>Hexapoda</taxon>
        <taxon>Insecta</taxon>
        <taxon>Pterygota</taxon>
        <taxon>Neoptera</taxon>
        <taxon>Endopterygota</taxon>
        <taxon>Hymenoptera</taxon>
        <taxon>Apocrita</taxon>
        <taxon>Aculeata</taxon>
        <taxon>Apoidea</taxon>
        <taxon>Anthophila</taxon>
        <taxon>Apidae</taxon>
        <taxon>Habropoda</taxon>
    </lineage>
</organism>
<name>A0A0L7RIM1_9HYME</name>
<evidence type="ECO:0000313" key="2">
    <source>
        <dbReference type="Proteomes" id="UP000053825"/>
    </source>
</evidence>
<protein>
    <submittedName>
        <fullName evidence="1">Uncharacterized protein</fullName>
    </submittedName>
</protein>
<accession>A0A0L7RIM1</accession>
<evidence type="ECO:0000313" key="1">
    <source>
        <dbReference type="EMBL" id="KOC70653.1"/>
    </source>
</evidence>
<keyword evidence="2" id="KW-1185">Reference proteome</keyword>
<sequence length="66" mass="8117">IMHDHLHVKKFCAFRIPHNLRSHKRRHTSIMTDFNECKNILLVKQITPRNYSCRNLKIAYWKFRPL</sequence>
<proteinExistence type="predicted"/>
<gene>
    <name evidence="1" type="ORF">WH47_03669</name>
</gene>
<dbReference type="AlphaFoldDB" id="A0A0L7RIM1"/>